<dbReference type="Pfam" id="PF26366">
    <property type="entry name" value="DUF8094"/>
    <property type="match status" value="1"/>
</dbReference>
<feature type="domain" description="DUF8094" evidence="3">
    <location>
        <begin position="54"/>
        <end position="347"/>
    </location>
</feature>
<evidence type="ECO:0000259" key="3">
    <source>
        <dbReference type="Pfam" id="PF26366"/>
    </source>
</evidence>
<protein>
    <recommendedName>
        <fullName evidence="3">DUF8094 domain-containing protein</fullName>
    </recommendedName>
</protein>
<evidence type="ECO:0000313" key="4">
    <source>
        <dbReference type="EMBL" id="SEO73682.1"/>
    </source>
</evidence>
<feature type="region of interest" description="Disordered" evidence="1">
    <location>
        <begin position="30"/>
        <end position="57"/>
    </location>
</feature>
<evidence type="ECO:0000256" key="2">
    <source>
        <dbReference type="SAM" id="SignalP"/>
    </source>
</evidence>
<dbReference type="EMBL" id="FODD01000039">
    <property type="protein sequence ID" value="SEO73682.1"/>
    <property type="molecule type" value="Genomic_DNA"/>
</dbReference>
<name>A0A1H8S504_9ACTN</name>
<gene>
    <name evidence="4" type="ORF">SAMN05216267_103942</name>
</gene>
<feature type="signal peptide" evidence="2">
    <location>
        <begin position="1"/>
        <end position="27"/>
    </location>
</feature>
<dbReference type="RefSeq" id="WP_245791694.1">
    <property type="nucleotide sequence ID" value="NZ_FODD01000039.1"/>
</dbReference>
<evidence type="ECO:0000256" key="1">
    <source>
        <dbReference type="SAM" id="MobiDB-lite"/>
    </source>
</evidence>
<keyword evidence="2" id="KW-0732">Signal</keyword>
<dbReference type="Proteomes" id="UP000181951">
    <property type="component" value="Unassembled WGS sequence"/>
</dbReference>
<feature type="compositionally biased region" description="Polar residues" evidence="1">
    <location>
        <begin position="42"/>
        <end position="57"/>
    </location>
</feature>
<sequence>MEQFISRITRLTLTATATACLTLTAAACDSSTGTPAPGHTSARASTKPSPRPTATPTLNKQSALELIRHYSTVNNQANAHDNARLLDTVENDALFAMSVGGYKQDSGIPAKDRKPYKPWSYDANTAHLYIPKFAPGAQRWFAAGVTETGTTYQRLIVFAQQPDDTWQLVLAPDLDGMPLPDIALDAEGYATAVAADGSDQPGFDADRLRTGINDNFATGGKNSGSQFFTPTPAVRRQTGIHDKDVHRLGKKGTTAFASANNVWNDAYGLKTAEGGAVLLFAHTHTQTDTLAPGWQITPDAATRAWLGNTPRSAVTDTFVCNDAVLVPAPTSKAQLLGYTCGLTGADGPPAGNMIGM</sequence>
<dbReference type="AlphaFoldDB" id="A0A1H8S504"/>
<feature type="chain" id="PRO_5039002056" description="DUF8094 domain-containing protein" evidence="2">
    <location>
        <begin position="28"/>
        <end position="356"/>
    </location>
</feature>
<dbReference type="STRING" id="310780.SAMN05216267_103942"/>
<organism evidence="4 5">
    <name type="scientific">Actinacidiphila rubida</name>
    <dbReference type="NCBI Taxonomy" id="310780"/>
    <lineage>
        <taxon>Bacteria</taxon>
        <taxon>Bacillati</taxon>
        <taxon>Actinomycetota</taxon>
        <taxon>Actinomycetes</taxon>
        <taxon>Kitasatosporales</taxon>
        <taxon>Streptomycetaceae</taxon>
        <taxon>Actinacidiphila</taxon>
    </lineage>
</organism>
<dbReference type="InterPro" id="IPR058407">
    <property type="entry name" value="DUF8094"/>
</dbReference>
<reference evidence="4 5" key="1">
    <citation type="submission" date="2016-10" db="EMBL/GenBank/DDBJ databases">
        <authorList>
            <person name="de Groot N.N."/>
        </authorList>
    </citation>
    <scope>NUCLEOTIDE SEQUENCE [LARGE SCALE GENOMIC DNA]</scope>
    <source>
        <strain evidence="4 5">CGMCC 4.2026</strain>
    </source>
</reference>
<evidence type="ECO:0000313" key="5">
    <source>
        <dbReference type="Proteomes" id="UP000181951"/>
    </source>
</evidence>
<dbReference type="PROSITE" id="PS51257">
    <property type="entry name" value="PROKAR_LIPOPROTEIN"/>
    <property type="match status" value="1"/>
</dbReference>
<accession>A0A1H8S504</accession>
<proteinExistence type="predicted"/>
<keyword evidence="5" id="KW-1185">Reference proteome</keyword>